<dbReference type="RefSeq" id="WP_102873826.1">
    <property type="nucleotide sequence ID" value="NZ_CP010705.1"/>
</dbReference>
<keyword evidence="1" id="KW-0812">Transmembrane</keyword>
<feature type="transmembrane region" description="Helical" evidence="1">
    <location>
        <begin position="386"/>
        <end position="411"/>
    </location>
</feature>
<protein>
    <submittedName>
        <fullName evidence="3">Integral membrane protein, AcrB/AcrD/AcrF family</fullName>
    </submittedName>
</protein>
<dbReference type="Gene3D" id="3.30.2090.10">
    <property type="entry name" value="Multidrug efflux transporter AcrB TolC docking domain, DN and DC subdomains"/>
    <property type="match status" value="2"/>
</dbReference>
<evidence type="ECO:0000313" key="2">
    <source>
        <dbReference type="EMBL" id="AUQ93702.1"/>
    </source>
</evidence>
<dbReference type="SUPFAM" id="SSF82866">
    <property type="entry name" value="Multidrug efflux transporter AcrB transmembrane domain"/>
    <property type="match status" value="2"/>
</dbReference>
<dbReference type="AlphaFoldDB" id="A0A2I7JTK1"/>
<evidence type="ECO:0000256" key="1">
    <source>
        <dbReference type="SAM" id="Phobius"/>
    </source>
</evidence>
<feature type="transmembrane region" description="Helical" evidence="1">
    <location>
        <begin position="359"/>
        <end position="380"/>
    </location>
</feature>
<dbReference type="PANTHER" id="PTHR32063">
    <property type="match status" value="1"/>
</dbReference>
<accession>A0A2I7JTK1</accession>
<dbReference type="EMBL" id="CP010725">
    <property type="protein sequence ID" value="AUQ99794.1"/>
    <property type="molecule type" value="Genomic_DNA"/>
</dbReference>
<dbReference type="Gene3D" id="3.30.70.1440">
    <property type="entry name" value="Multidrug efflux transporter AcrB pore domain"/>
    <property type="match status" value="1"/>
</dbReference>
<dbReference type="InterPro" id="IPR001036">
    <property type="entry name" value="Acrflvin-R"/>
</dbReference>
<dbReference type="EMBL" id="CP010705">
    <property type="protein sequence ID" value="AUQ93702.1"/>
    <property type="molecule type" value="Genomic_DNA"/>
</dbReference>
<feature type="transmembrane region" description="Helical" evidence="1">
    <location>
        <begin position="945"/>
        <end position="964"/>
    </location>
</feature>
<dbReference type="InterPro" id="IPR027463">
    <property type="entry name" value="AcrB_DN_DC_subdom"/>
</dbReference>
<reference evidence="2 5" key="3">
    <citation type="journal article" date="2017" name="Int. J. Syst. Evol. Microbiol.">
        <title>Adaptation of Surface-Associated Bacteria to the Open Ocean: A Genomically Distinct Subpopulation of Phaeobacter gallaeciensis Colonizes Pacific Mesozooplankton.</title>
        <authorList>
            <person name="Freese H.M."/>
            <person name="Methner A."/>
            <person name="Overmann J."/>
        </authorList>
    </citation>
    <scope>NUCLEOTIDE SEQUENCE [LARGE SCALE GENOMIC DNA]</scope>
    <source>
        <strain evidence="2 5">P66</strain>
    </source>
</reference>
<organism evidence="3 4">
    <name type="scientific">Phaeobacter inhibens</name>
    <dbReference type="NCBI Taxonomy" id="221822"/>
    <lineage>
        <taxon>Bacteria</taxon>
        <taxon>Pseudomonadati</taxon>
        <taxon>Pseudomonadota</taxon>
        <taxon>Alphaproteobacteria</taxon>
        <taxon>Rhodobacterales</taxon>
        <taxon>Roseobacteraceae</taxon>
        <taxon>Phaeobacter</taxon>
    </lineage>
</organism>
<proteinExistence type="predicted"/>
<dbReference type="Gene3D" id="3.30.70.1320">
    <property type="entry name" value="Multidrug efflux transporter AcrB pore domain like"/>
    <property type="match status" value="1"/>
</dbReference>
<reference evidence="4 5" key="2">
    <citation type="journal article" date="2017" name="Genome Biol. Evol.">
        <title>Trajectories and Drivers of Genome Evolution in Surface-Associated Marine Phaeobacter.</title>
        <authorList>
            <person name="Freese H.M."/>
            <person name="Sikorski J."/>
            <person name="Bunk B."/>
            <person name="Scheuner C."/>
            <person name="Meier-Kolthoff J.P."/>
            <person name="Sproer C."/>
            <person name="Gram L."/>
            <person name="Overmann J."/>
        </authorList>
    </citation>
    <scope>NUCLEOTIDE SEQUENCE [LARGE SCALE GENOMIC DNA]</scope>
    <source>
        <strain evidence="2 5">P66</strain>
        <strain evidence="3 4">P88</strain>
    </source>
</reference>
<evidence type="ECO:0000313" key="5">
    <source>
        <dbReference type="Proteomes" id="UP000236536"/>
    </source>
</evidence>
<dbReference type="PRINTS" id="PR00702">
    <property type="entry name" value="ACRIFLAVINRP"/>
</dbReference>
<dbReference type="GO" id="GO:0042910">
    <property type="term" value="F:xenobiotic transmembrane transporter activity"/>
    <property type="evidence" value="ECO:0007669"/>
    <property type="project" value="TreeGrafter"/>
</dbReference>
<name>A0A2I7JTK1_9RHOB</name>
<reference evidence="3 4" key="1">
    <citation type="journal article" date="2017" name="Front. Microbiol.">
        <title>Phaeobacter piscinae sp. nov., a species of the Roseobacter group and potential aquaculture probiont.</title>
        <authorList>
            <person name="Sonnenschein E.C."/>
            <person name="Phippen C.B.W."/>
            <person name="Nielsen K.F."/>
            <person name="Mateiu R.V."/>
            <person name="Melchiorsen J."/>
            <person name="Gram L."/>
            <person name="Overmann J."/>
            <person name="Freese H.M."/>
        </authorList>
    </citation>
    <scope>NUCLEOTIDE SEQUENCE [LARGE SCALE GENOMIC DNA]</scope>
    <source>
        <strain evidence="3 4">P88</strain>
    </source>
</reference>
<feature type="transmembrane region" description="Helical" evidence="1">
    <location>
        <begin position="851"/>
        <end position="870"/>
    </location>
</feature>
<keyword evidence="1" id="KW-1133">Transmembrane helix</keyword>
<feature type="transmembrane region" description="Helical" evidence="1">
    <location>
        <begin position="970"/>
        <end position="1001"/>
    </location>
</feature>
<sequence>MDIARGSINRPLYTWIIMLAALFGGIWGFLNLGRLEDPAFTIKQAVVITQYPGASAEQVALEVSEPLESAIQKMGEVKQITSMNQPGLSRIDVEMQDTFDGSELPALWTKLRSEVEDAARDLPEGVSTPFVNDGFGDVFGVFYAVTAEGYTDAERHELATFLRRELLAVDGVADVEIAGLPEEAIFVEPKMAITVNQNIPINAVSNALATANSVRSAGQVDNGPVQTRVSAPEGSDSVTEIAGLTIGSQGEVINIIDMADVHRGRVDDPSQIIRFDGVEAFTIGIAGLATENIVEVGQRVDARLAELDSQIPYGVELKPIYQQHVVVDQASNDFLVNLAMSVGIVVIVLAIFMGWRAAIVVGTTLLLTVVGTLMFMNFFSIEMERISLGALIIAMGMLVDNAIVVAEGMQISMARGRSSREAAHEAAAKTQIPLLGATVIGIMAFAGIGLSPDSTGEFMFSLFAVIGISLLLSWLLALTATPLLAHYFFKQGSGDDHDAYSGILFRTYSKILRLSLKLRWFVVPGLIAITVLCFIGFGQVKQQFFPNSNTPLFFVHYKLPQGSSITTTSEHMRVFEEWLADRNDVETVTTFVGQGATRFMLTYDSEDPTPSYGHLIIRATSLEAIPALQADLEVFGQGRFPEGEFRTKRLVFGPGGGAPIEVRFAGPDPRVLRQLGEKAMLRLQQATPDILSVRQDWREQEITLKPIYATDRAQTAGVTREAIADALQFSTDGLRAGVFRERDRLIPIVLRRAEAGEYNLMDQLVFSEAAGKFVPLEQMVDGIDVVVENTLVHRRDRVPTLTVGADISADLTAASVFSQVQDTIEEIQLPAGYTMEWGGEHENSADANASLGKQLPVTILIMVLISVLLFNAIRQPIIIWLLVPMSVNGVVIGLLGTGMPFTFTALLGLLSLSGMLIKNGIVLVEEIDLVRAEGRPLREAIVEASVSRLRPVMLAAVTTILGMAPLLTDAFFVSMAITIMGGLAFATVLTLVAAPVFYLIFFGRDEKREQAATA</sequence>
<feature type="transmembrane region" description="Helical" evidence="1">
    <location>
        <begin position="458"/>
        <end position="480"/>
    </location>
</feature>
<dbReference type="Gene3D" id="1.20.1640.10">
    <property type="entry name" value="Multidrug efflux transporter AcrB transmembrane domain"/>
    <property type="match status" value="2"/>
</dbReference>
<feature type="transmembrane region" description="Helical" evidence="1">
    <location>
        <begin position="518"/>
        <end position="538"/>
    </location>
</feature>
<dbReference type="Proteomes" id="UP000236536">
    <property type="component" value="Chromosome"/>
</dbReference>
<dbReference type="Pfam" id="PF00873">
    <property type="entry name" value="ACR_tran"/>
    <property type="match status" value="1"/>
</dbReference>
<dbReference type="Gene3D" id="3.30.70.1430">
    <property type="entry name" value="Multidrug efflux transporter AcrB pore domain"/>
    <property type="match status" value="2"/>
</dbReference>
<dbReference type="GO" id="GO:0005886">
    <property type="term" value="C:plasma membrane"/>
    <property type="evidence" value="ECO:0007669"/>
    <property type="project" value="TreeGrafter"/>
</dbReference>
<gene>
    <name evidence="2" type="ORF">PhaeoP66_00898</name>
    <name evidence="3" type="ORF">PhaeoP88_02439</name>
</gene>
<keyword evidence="1" id="KW-0472">Membrane</keyword>
<keyword evidence="5" id="KW-1185">Reference proteome</keyword>
<feature type="transmembrane region" description="Helical" evidence="1">
    <location>
        <begin position="12"/>
        <end position="30"/>
    </location>
</feature>
<dbReference type="SUPFAM" id="SSF82693">
    <property type="entry name" value="Multidrug efflux transporter AcrB pore domain, PN1, PN2, PC1 and PC2 subdomains"/>
    <property type="match status" value="3"/>
</dbReference>
<evidence type="ECO:0000313" key="4">
    <source>
        <dbReference type="Proteomes" id="UP000236447"/>
    </source>
</evidence>
<dbReference type="Proteomes" id="UP000236447">
    <property type="component" value="Chromosome"/>
</dbReference>
<evidence type="ECO:0000313" key="3">
    <source>
        <dbReference type="EMBL" id="AUQ99794.1"/>
    </source>
</evidence>
<feature type="transmembrane region" description="Helical" evidence="1">
    <location>
        <begin position="334"/>
        <end position="352"/>
    </location>
</feature>
<feature type="transmembrane region" description="Helical" evidence="1">
    <location>
        <begin position="432"/>
        <end position="452"/>
    </location>
</feature>
<dbReference type="PANTHER" id="PTHR32063:SF18">
    <property type="entry name" value="CATION EFFLUX SYSTEM PROTEIN"/>
    <property type="match status" value="1"/>
</dbReference>